<organism evidence="1">
    <name type="scientific">Corethron hystrix</name>
    <dbReference type="NCBI Taxonomy" id="216773"/>
    <lineage>
        <taxon>Eukaryota</taxon>
        <taxon>Sar</taxon>
        <taxon>Stramenopiles</taxon>
        <taxon>Ochrophyta</taxon>
        <taxon>Bacillariophyta</taxon>
        <taxon>Coscinodiscophyceae</taxon>
        <taxon>Corethrophycidae</taxon>
        <taxon>Corethrales</taxon>
        <taxon>Corethraceae</taxon>
        <taxon>Corethron</taxon>
    </lineage>
</organism>
<accession>A0A7S1FNM1</accession>
<proteinExistence type="predicted"/>
<dbReference type="EMBL" id="HBFR01007244">
    <property type="protein sequence ID" value="CAD8878027.1"/>
    <property type="molecule type" value="Transcribed_RNA"/>
</dbReference>
<evidence type="ECO:0000313" key="1">
    <source>
        <dbReference type="EMBL" id="CAD8878027.1"/>
    </source>
</evidence>
<dbReference type="GO" id="GO:0016151">
    <property type="term" value="F:nickel cation binding"/>
    <property type="evidence" value="ECO:0007669"/>
    <property type="project" value="InterPro"/>
</dbReference>
<dbReference type="AlphaFoldDB" id="A0A7S1FNM1"/>
<gene>
    <name evidence="1" type="ORF">CHYS00102_LOCUS5211</name>
</gene>
<dbReference type="GO" id="GO:0004784">
    <property type="term" value="F:superoxide dismutase activity"/>
    <property type="evidence" value="ECO:0007669"/>
    <property type="project" value="InterPro"/>
</dbReference>
<reference evidence="1" key="1">
    <citation type="submission" date="2021-01" db="EMBL/GenBank/DDBJ databases">
        <authorList>
            <person name="Corre E."/>
            <person name="Pelletier E."/>
            <person name="Niang G."/>
            <person name="Scheremetjew M."/>
            <person name="Finn R."/>
            <person name="Kale V."/>
            <person name="Holt S."/>
            <person name="Cochrane G."/>
            <person name="Meng A."/>
            <person name="Brown T."/>
            <person name="Cohen L."/>
        </authorList>
    </citation>
    <scope>NUCLEOTIDE SEQUENCE</scope>
    <source>
        <strain evidence="1">308</strain>
    </source>
</reference>
<name>A0A7S1FNM1_9STRA</name>
<sequence>MVPCGIFDDKAIVEELRQCIETIRKAMVQIAELHPKIASDPLALNQATRWISTKDEHAQKIITIVGDYCLCQRVKPAVFKSEKDYVECLKAHHALMQAAMRAKQGVDVIKCCGDLDHTAGDWAKMYLPEE</sequence>
<dbReference type="InterPro" id="IPR036502">
    <property type="entry name" value="NiSOD_sf"/>
</dbReference>
<dbReference type="Gene3D" id="1.20.120.400">
    <property type="entry name" value="Nickel-containing superoxide dismutase"/>
    <property type="match status" value="1"/>
</dbReference>
<dbReference type="Pfam" id="PF09055">
    <property type="entry name" value="Sod_Ni"/>
    <property type="match status" value="1"/>
</dbReference>
<dbReference type="InterPro" id="IPR014123">
    <property type="entry name" value="Superoxide_dismutase_Ni-type"/>
</dbReference>
<protein>
    <submittedName>
        <fullName evidence="1">Uncharacterized protein</fullName>
    </submittedName>
</protein>